<evidence type="ECO:0000313" key="16">
    <source>
        <dbReference type="Proteomes" id="UP000256845"/>
    </source>
</evidence>
<dbReference type="InterPro" id="IPR009057">
    <property type="entry name" value="Homeodomain-like_sf"/>
</dbReference>
<dbReference type="Pfam" id="PF25601">
    <property type="entry name" value="AAA_lid_14"/>
    <property type="match status" value="1"/>
</dbReference>
<dbReference type="InterPro" id="IPR035965">
    <property type="entry name" value="PAS-like_dom_sf"/>
</dbReference>
<dbReference type="Pfam" id="PF13188">
    <property type="entry name" value="PAS_8"/>
    <property type="match status" value="1"/>
</dbReference>
<evidence type="ECO:0000259" key="14">
    <source>
        <dbReference type="PROSITE" id="PS50112"/>
    </source>
</evidence>
<dbReference type="RefSeq" id="WP_115935575.1">
    <property type="nucleotide sequence ID" value="NZ_QRDW01000002.1"/>
</dbReference>
<dbReference type="Pfam" id="PF18024">
    <property type="entry name" value="HTH_50"/>
    <property type="match status" value="1"/>
</dbReference>
<feature type="domain" description="PAS" evidence="14">
    <location>
        <begin position="77"/>
        <end position="119"/>
    </location>
</feature>
<dbReference type="PROSITE" id="PS50045">
    <property type="entry name" value="SIGMA54_INTERACT_4"/>
    <property type="match status" value="1"/>
</dbReference>
<dbReference type="Gene3D" id="1.10.8.60">
    <property type="match status" value="1"/>
</dbReference>
<evidence type="ECO:0000256" key="5">
    <source>
        <dbReference type="ARBA" id="ARBA00022797"/>
    </source>
</evidence>
<evidence type="ECO:0000259" key="13">
    <source>
        <dbReference type="PROSITE" id="PS50045"/>
    </source>
</evidence>
<dbReference type="EMBL" id="QRDW01000002">
    <property type="protein sequence ID" value="RED52010.1"/>
    <property type="molecule type" value="Genomic_DNA"/>
</dbReference>
<dbReference type="SUPFAM" id="SSF55785">
    <property type="entry name" value="PYP-like sensor domain (PAS domain)"/>
    <property type="match status" value="1"/>
</dbReference>
<keyword evidence="6" id="KW-0067">ATP-binding</keyword>
<dbReference type="GO" id="GO:0005737">
    <property type="term" value="C:cytoplasm"/>
    <property type="evidence" value="ECO:0007669"/>
    <property type="project" value="UniProtKB-SubCell"/>
</dbReference>
<comment type="caution">
    <text evidence="15">The sequence shown here is derived from an EMBL/GenBank/DDBJ whole genome shotgun (WGS) entry which is preliminary data.</text>
</comment>
<gene>
    <name evidence="15" type="ORF">DFP90_10226</name>
</gene>
<comment type="subcellular location">
    <subcellularLocation>
        <location evidence="1">Cytoplasm</location>
    </subcellularLocation>
</comment>
<dbReference type="AlphaFoldDB" id="A0A3D9HRA8"/>
<dbReference type="CDD" id="cd00009">
    <property type="entry name" value="AAA"/>
    <property type="match status" value="1"/>
</dbReference>
<dbReference type="PANTHER" id="PTHR32071">
    <property type="entry name" value="TRANSCRIPTIONAL REGULATORY PROTEIN"/>
    <property type="match status" value="1"/>
</dbReference>
<evidence type="ECO:0000256" key="8">
    <source>
        <dbReference type="ARBA" id="ARBA00023015"/>
    </source>
</evidence>
<dbReference type="PROSITE" id="PS50112">
    <property type="entry name" value="PAS"/>
    <property type="match status" value="1"/>
</dbReference>
<keyword evidence="8" id="KW-0805">Transcription regulation</keyword>
<dbReference type="NCBIfam" id="TIGR04381">
    <property type="entry name" value="HTH_TypR"/>
    <property type="match status" value="1"/>
</dbReference>
<dbReference type="OrthoDB" id="9770562at2"/>
<protein>
    <recommendedName>
        <fullName evidence="12">HTH-type transcriptional regulatory protein TyrR</fullName>
    </recommendedName>
</protein>
<dbReference type="Pfam" id="PF00158">
    <property type="entry name" value="Sigma54_activat"/>
    <property type="match status" value="1"/>
</dbReference>
<dbReference type="Gene3D" id="3.40.50.300">
    <property type="entry name" value="P-loop containing nucleotide triphosphate hydrolases"/>
    <property type="match status" value="1"/>
</dbReference>
<dbReference type="SMART" id="SM00382">
    <property type="entry name" value="AAA"/>
    <property type="match status" value="1"/>
</dbReference>
<keyword evidence="9" id="KW-0238">DNA-binding</keyword>
<dbReference type="Gene3D" id="3.30.450.20">
    <property type="entry name" value="PAS domain"/>
    <property type="match status" value="1"/>
</dbReference>
<dbReference type="GO" id="GO:0000160">
    <property type="term" value="P:phosphorelay signal transduction system"/>
    <property type="evidence" value="ECO:0007669"/>
    <property type="project" value="UniProtKB-KW"/>
</dbReference>
<keyword evidence="2" id="KW-0963">Cytoplasm</keyword>
<dbReference type="InterPro" id="IPR025944">
    <property type="entry name" value="Sigma_54_int_dom_CS"/>
</dbReference>
<evidence type="ECO:0000256" key="7">
    <source>
        <dbReference type="ARBA" id="ARBA00023012"/>
    </source>
</evidence>
<evidence type="ECO:0000256" key="6">
    <source>
        <dbReference type="ARBA" id="ARBA00022840"/>
    </source>
</evidence>
<dbReference type="SUPFAM" id="SSF52540">
    <property type="entry name" value="P-loop containing nucleoside triphosphate hydrolases"/>
    <property type="match status" value="1"/>
</dbReference>
<proteinExistence type="predicted"/>
<evidence type="ECO:0000256" key="4">
    <source>
        <dbReference type="ARBA" id="ARBA00022741"/>
    </source>
</evidence>
<evidence type="ECO:0000256" key="9">
    <source>
        <dbReference type="ARBA" id="ARBA00023125"/>
    </source>
</evidence>
<dbReference type="Gene3D" id="1.10.10.60">
    <property type="entry name" value="Homeodomain-like"/>
    <property type="match status" value="1"/>
</dbReference>
<organism evidence="15 16">
    <name type="scientific">Aestuariispira insulae</name>
    <dbReference type="NCBI Taxonomy" id="1461337"/>
    <lineage>
        <taxon>Bacteria</taxon>
        <taxon>Pseudomonadati</taxon>
        <taxon>Pseudomonadota</taxon>
        <taxon>Alphaproteobacteria</taxon>
        <taxon>Rhodospirillales</taxon>
        <taxon>Kiloniellaceae</taxon>
        <taxon>Aestuariispira</taxon>
    </lineage>
</organism>
<dbReference type="InterPro" id="IPR025662">
    <property type="entry name" value="Sigma_54_int_dom_ATP-bd_1"/>
</dbReference>
<name>A0A3D9HRA8_9PROT</name>
<dbReference type="InterPro" id="IPR027417">
    <property type="entry name" value="P-loop_NTPase"/>
</dbReference>
<dbReference type="PROSITE" id="PS00688">
    <property type="entry name" value="SIGMA54_INTERACT_3"/>
    <property type="match status" value="1"/>
</dbReference>
<dbReference type="InterPro" id="IPR000014">
    <property type="entry name" value="PAS"/>
</dbReference>
<keyword evidence="10" id="KW-0010">Activator</keyword>
<dbReference type="InterPro" id="IPR025943">
    <property type="entry name" value="Sigma_54_int_dom_ATP-bd_2"/>
</dbReference>
<evidence type="ECO:0000256" key="2">
    <source>
        <dbReference type="ARBA" id="ARBA00022490"/>
    </source>
</evidence>
<dbReference type="SUPFAM" id="SSF46689">
    <property type="entry name" value="Homeodomain-like"/>
    <property type="match status" value="1"/>
</dbReference>
<evidence type="ECO:0000256" key="10">
    <source>
        <dbReference type="ARBA" id="ARBA00023159"/>
    </source>
</evidence>
<dbReference type="GO" id="GO:0003677">
    <property type="term" value="F:DNA binding"/>
    <property type="evidence" value="ECO:0007669"/>
    <property type="project" value="UniProtKB-KW"/>
</dbReference>
<dbReference type="InterPro" id="IPR003593">
    <property type="entry name" value="AAA+_ATPase"/>
</dbReference>
<keyword evidence="5" id="KW-0058">Aromatic hydrocarbons catabolism</keyword>
<dbReference type="FunFam" id="3.40.50.300:FF:000006">
    <property type="entry name" value="DNA-binding transcriptional regulator NtrC"/>
    <property type="match status" value="1"/>
</dbReference>
<evidence type="ECO:0000256" key="1">
    <source>
        <dbReference type="ARBA" id="ARBA00004496"/>
    </source>
</evidence>
<keyword evidence="7" id="KW-0902">Two-component regulatory system</keyword>
<reference evidence="15 16" key="1">
    <citation type="submission" date="2018-07" db="EMBL/GenBank/DDBJ databases">
        <title>Genomic Encyclopedia of Type Strains, Phase III (KMG-III): the genomes of soil and plant-associated and newly described type strains.</title>
        <authorList>
            <person name="Whitman W."/>
        </authorList>
    </citation>
    <scope>NUCLEOTIDE SEQUENCE [LARGE SCALE GENOMIC DNA]</scope>
    <source>
        <strain evidence="15 16">CECT 8488</strain>
    </source>
</reference>
<evidence type="ECO:0000256" key="11">
    <source>
        <dbReference type="ARBA" id="ARBA00023163"/>
    </source>
</evidence>
<keyword evidence="3" id="KW-0678">Repressor</keyword>
<dbReference type="InterPro" id="IPR002078">
    <property type="entry name" value="Sigma_54_int"/>
</dbReference>
<dbReference type="InterPro" id="IPR030828">
    <property type="entry name" value="HTH_TyrR"/>
</dbReference>
<keyword evidence="4" id="KW-0547">Nucleotide-binding</keyword>
<feature type="domain" description="Sigma-54 factor interaction" evidence="13">
    <location>
        <begin position="204"/>
        <end position="435"/>
    </location>
</feature>
<sequence length="513" mass="56022">MKLDIRGENRVGITQEVLAVLSAEGLDVAQVEVITHHIYCEIKGVRKRDLPRLNIKLRQVPGIEQAEEIDLLPGERRRMQLHTILEALDVPVLAVDGTGKIIQANRSAVAAAGLEEDRLRTFQLDHLLEDPGLMGDLQANEFTLPDREVSLAGQAYLLQATPLRERDHSEDAPSGCVILLQSPGRLGVVLSAMQRREVQGLEAIIGSSRPMKRLKQQAARVGAVEAPLLILGETGVGKELLARACHEVSPRRGSAFLALNCASLPEGLAESELFGYVPGAFTSASRSGKPGLLELADGGTLFLDEVGELTPYLQAKLLRFLQDGTFRRVGGAKEISVDVRVISATNRDLEKMASQGAFREDLFYRLNVLSLTAPPLRDRAEDIPLLAQTFLERAAAQVGRDPAPRLTGQATARLASAPWPGNVRQLENVIFRAVSLTDGPFIEADDLEIGPVGGPATDMKVEPDSYADAHEAFERDLFRRLYPKYPSSRKLADRLGVSHTTVAQKLKRYGLGR</sequence>
<keyword evidence="16" id="KW-1185">Reference proteome</keyword>
<evidence type="ECO:0000313" key="15">
    <source>
        <dbReference type="EMBL" id="RED52010.1"/>
    </source>
</evidence>
<accession>A0A3D9HRA8</accession>
<dbReference type="InterPro" id="IPR058031">
    <property type="entry name" value="AAA_lid_NorR"/>
</dbReference>
<dbReference type="PROSITE" id="PS00676">
    <property type="entry name" value="SIGMA54_INTERACT_2"/>
    <property type="match status" value="1"/>
</dbReference>
<dbReference type="Proteomes" id="UP000256845">
    <property type="component" value="Unassembled WGS sequence"/>
</dbReference>
<dbReference type="Gene3D" id="3.30.70.260">
    <property type="match status" value="1"/>
</dbReference>
<dbReference type="PANTHER" id="PTHR32071:SF3">
    <property type="entry name" value="HTH-TYPE TRANSCRIPTIONAL REGULATORY PROTEIN TYRR"/>
    <property type="match status" value="1"/>
</dbReference>
<dbReference type="GO" id="GO:0005524">
    <property type="term" value="F:ATP binding"/>
    <property type="evidence" value="ECO:0007669"/>
    <property type="project" value="UniProtKB-KW"/>
</dbReference>
<dbReference type="PROSITE" id="PS00675">
    <property type="entry name" value="SIGMA54_INTERACT_1"/>
    <property type="match status" value="1"/>
</dbReference>
<evidence type="ECO:0000256" key="12">
    <source>
        <dbReference type="ARBA" id="ARBA00029500"/>
    </source>
</evidence>
<dbReference type="GO" id="GO:0006355">
    <property type="term" value="P:regulation of DNA-templated transcription"/>
    <property type="evidence" value="ECO:0007669"/>
    <property type="project" value="InterPro"/>
</dbReference>
<evidence type="ECO:0000256" key="3">
    <source>
        <dbReference type="ARBA" id="ARBA00022491"/>
    </source>
</evidence>
<keyword evidence="11" id="KW-0804">Transcription</keyword>